<keyword evidence="4" id="KW-1185">Reference proteome</keyword>
<evidence type="ECO:0000313" key="3">
    <source>
        <dbReference type="EMBL" id="MFL9924190.1"/>
    </source>
</evidence>
<comment type="similarity">
    <text evidence="1">Belongs to the DDAH family.</text>
</comment>
<protein>
    <submittedName>
        <fullName evidence="3">Arginine deiminase-related protein</fullName>
    </submittedName>
</protein>
<sequence length="300" mass="32822">MSQFDSPFSDSFLMCPPEHFEVSYVINPWMEGNVAHDDKALAARQWQILHDGLRAVAQVELMPSAAGVPDMVFTANGGLVLGDKVILSRFRHIERQAEEAHFDAWFAAHGMQVLHMPDDVPFEGAGDALFDRQGGQLWLGHGHRSDIRSAPLIAGWLDTEVQTLQLVDPRFYHLDTCFCPLNGGYLLYFPEAFDQASQKAIASRVPEQRRIAVGLADALHFACNAVNSGRHIFLNRASDGLCAQLQALGFEVHQTPLSEFLKAGGAAKCLTLKLTEPVQAATVPAVSHRERLAEAGIAAG</sequence>
<keyword evidence="2" id="KW-0378">Hydrolase</keyword>
<evidence type="ECO:0000256" key="1">
    <source>
        <dbReference type="ARBA" id="ARBA00008532"/>
    </source>
</evidence>
<dbReference type="Gene3D" id="3.75.10.10">
    <property type="entry name" value="L-arginine/glycine Amidinotransferase, Chain A"/>
    <property type="match status" value="1"/>
</dbReference>
<evidence type="ECO:0000313" key="4">
    <source>
        <dbReference type="Proteomes" id="UP001629246"/>
    </source>
</evidence>
<accession>A0ABW9A749</accession>
<dbReference type="PANTHER" id="PTHR12737">
    <property type="entry name" value="DIMETHYLARGININE DIMETHYLAMINOHYDROLASE"/>
    <property type="match status" value="1"/>
</dbReference>
<dbReference type="InterPro" id="IPR033199">
    <property type="entry name" value="DDAH-like"/>
</dbReference>
<evidence type="ECO:0000256" key="2">
    <source>
        <dbReference type="ARBA" id="ARBA00022801"/>
    </source>
</evidence>
<dbReference type="SUPFAM" id="SSF55909">
    <property type="entry name" value="Pentein"/>
    <property type="match status" value="1"/>
</dbReference>
<dbReference type="Pfam" id="PF19420">
    <property type="entry name" value="DDAH_eukar"/>
    <property type="match status" value="1"/>
</dbReference>
<dbReference type="RefSeq" id="WP_408156561.1">
    <property type="nucleotide sequence ID" value="NZ_JAQQFM010000003.1"/>
</dbReference>
<name>A0ABW9A749_9BURK</name>
<organism evidence="3 4">
    <name type="scientific">Herbaspirillum lusitanum</name>
    <dbReference type="NCBI Taxonomy" id="213312"/>
    <lineage>
        <taxon>Bacteria</taxon>
        <taxon>Pseudomonadati</taxon>
        <taxon>Pseudomonadota</taxon>
        <taxon>Betaproteobacteria</taxon>
        <taxon>Burkholderiales</taxon>
        <taxon>Oxalobacteraceae</taxon>
        <taxon>Herbaspirillum</taxon>
    </lineage>
</organism>
<proteinExistence type="inferred from homology"/>
<dbReference type="Proteomes" id="UP001629246">
    <property type="component" value="Unassembled WGS sequence"/>
</dbReference>
<gene>
    <name evidence="3" type="ORF">PQR62_07940</name>
</gene>
<dbReference type="EMBL" id="JAQQFM010000003">
    <property type="protein sequence ID" value="MFL9924190.1"/>
    <property type="molecule type" value="Genomic_DNA"/>
</dbReference>
<dbReference type="PANTHER" id="PTHR12737:SF9">
    <property type="entry name" value="DIMETHYLARGININASE"/>
    <property type="match status" value="1"/>
</dbReference>
<reference evidence="3 4" key="1">
    <citation type="journal article" date="2024" name="Chem. Sci.">
        <title>Discovery of megapolipeptins by genome mining of a Burkholderiales bacteria collection.</title>
        <authorList>
            <person name="Paulo B.S."/>
            <person name="Recchia M.J.J."/>
            <person name="Lee S."/>
            <person name="Fergusson C.H."/>
            <person name="Romanowski S.B."/>
            <person name="Hernandez A."/>
            <person name="Krull N."/>
            <person name="Liu D.Y."/>
            <person name="Cavanagh H."/>
            <person name="Bos A."/>
            <person name="Gray C.A."/>
            <person name="Murphy B.T."/>
            <person name="Linington R.G."/>
            <person name="Eustaquio A.S."/>
        </authorList>
    </citation>
    <scope>NUCLEOTIDE SEQUENCE [LARGE SCALE GENOMIC DNA]</scope>
    <source>
        <strain evidence="3 4">RL21-008-BIB-A</strain>
    </source>
</reference>
<comment type="caution">
    <text evidence="3">The sequence shown here is derived from an EMBL/GenBank/DDBJ whole genome shotgun (WGS) entry which is preliminary data.</text>
</comment>